<dbReference type="InterPro" id="IPR010982">
    <property type="entry name" value="Lambda_DNA-bd_dom_sf"/>
</dbReference>
<comment type="caution">
    <text evidence="4">The sequence shown here is derived from an EMBL/GenBank/DDBJ whole genome shotgun (WGS) entry which is preliminary data.</text>
</comment>
<evidence type="ECO:0000313" key="5">
    <source>
        <dbReference type="Proteomes" id="UP001595843"/>
    </source>
</evidence>
<dbReference type="Gene3D" id="1.10.260.40">
    <property type="entry name" value="lambda repressor-like DNA-binding domains"/>
    <property type="match status" value="1"/>
</dbReference>
<proteinExistence type="predicted"/>
<sequence length="120" mass="13688">MFLDRLVELRKRKKWSIQETADRLGIPKSTYAGYESGYRRPSLEAITMMADLFETSLDDLMGRAIDSPSPTGKKKNTPPLELSDDISLTIDGQPLSKEEIQQLIAYIRAKRQIEQRKISS</sequence>
<protein>
    <submittedName>
        <fullName evidence="4">Helix-turn-helix domain-containing protein</fullName>
    </submittedName>
</protein>
<dbReference type="PROSITE" id="PS50943">
    <property type="entry name" value="HTH_CROC1"/>
    <property type="match status" value="1"/>
</dbReference>
<feature type="region of interest" description="Disordered" evidence="2">
    <location>
        <begin position="62"/>
        <end position="85"/>
    </location>
</feature>
<dbReference type="PANTHER" id="PTHR46558:SF14">
    <property type="entry name" value="HTH-TYPE TRANSCRIPTIONAL REGULATOR ANSR"/>
    <property type="match status" value="1"/>
</dbReference>
<dbReference type="InterPro" id="IPR001387">
    <property type="entry name" value="Cro/C1-type_HTH"/>
</dbReference>
<dbReference type="PANTHER" id="PTHR46558">
    <property type="entry name" value="TRACRIPTIONAL REGULATORY PROTEIN-RELATED-RELATED"/>
    <property type="match status" value="1"/>
</dbReference>
<dbReference type="CDD" id="cd00093">
    <property type="entry name" value="HTH_XRE"/>
    <property type="match status" value="1"/>
</dbReference>
<organism evidence="4 5">
    <name type="scientific">Salinithrix halophila</name>
    <dbReference type="NCBI Taxonomy" id="1485204"/>
    <lineage>
        <taxon>Bacteria</taxon>
        <taxon>Bacillati</taxon>
        <taxon>Bacillota</taxon>
        <taxon>Bacilli</taxon>
        <taxon>Bacillales</taxon>
        <taxon>Thermoactinomycetaceae</taxon>
        <taxon>Salinithrix</taxon>
    </lineage>
</organism>
<feature type="domain" description="HTH cro/C1-type" evidence="3">
    <location>
        <begin position="6"/>
        <end position="60"/>
    </location>
</feature>
<dbReference type="EMBL" id="JBHSAP010000015">
    <property type="protein sequence ID" value="MFC4077554.1"/>
    <property type="molecule type" value="Genomic_DNA"/>
</dbReference>
<gene>
    <name evidence="4" type="ORF">ACFOUO_12170</name>
</gene>
<evidence type="ECO:0000313" key="4">
    <source>
        <dbReference type="EMBL" id="MFC4077554.1"/>
    </source>
</evidence>
<dbReference type="SUPFAM" id="SSF47413">
    <property type="entry name" value="lambda repressor-like DNA-binding domains"/>
    <property type="match status" value="1"/>
</dbReference>
<evidence type="ECO:0000256" key="1">
    <source>
        <dbReference type="ARBA" id="ARBA00023125"/>
    </source>
</evidence>
<dbReference type="SMART" id="SM00530">
    <property type="entry name" value="HTH_XRE"/>
    <property type="match status" value="1"/>
</dbReference>
<reference evidence="5" key="1">
    <citation type="journal article" date="2019" name="Int. J. Syst. Evol. Microbiol.">
        <title>The Global Catalogue of Microorganisms (GCM) 10K type strain sequencing project: providing services to taxonomists for standard genome sequencing and annotation.</title>
        <authorList>
            <consortium name="The Broad Institute Genomics Platform"/>
            <consortium name="The Broad Institute Genome Sequencing Center for Infectious Disease"/>
            <person name="Wu L."/>
            <person name="Ma J."/>
        </authorList>
    </citation>
    <scope>NUCLEOTIDE SEQUENCE [LARGE SCALE GENOMIC DNA]</scope>
    <source>
        <strain evidence="5">IBRC-M 10813</strain>
    </source>
</reference>
<keyword evidence="5" id="KW-1185">Reference proteome</keyword>
<dbReference type="RefSeq" id="WP_380705365.1">
    <property type="nucleotide sequence ID" value="NZ_JBHSAP010000015.1"/>
</dbReference>
<evidence type="ECO:0000259" key="3">
    <source>
        <dbReference type="PROSITE" id="PS50943"/>
    </source>
</evidence>
<name>A0ABV8JG43_9BACL</name>
<keyword evidence="1" id="KW-0238">DNA-binding</keyword>
<dbReference type="Pfam" id="PF01381">
    <property type="entry name" value="HTH_3"/>
    <property type="match status" value="1"/>
</dbReference>
<accession>A0ABV8JG43</accession>
<evidence type="ECO:0000256" key="2">
    <source>
        <dbReference type="SAM" id="MobiDB-lite"/>
    </source>
</evidence>
<dbReference type="Proteomes" id="UP001595843">
    <property type="component" value="Unassembled WGS sequence"/>
</dbReference>